<dbReference type="PANTHER" id="PTHR30576">
    <property type="entry name" value="COLANIC BIOSYNTHESIS UDP-GLUCOSE LIPID CARRIER TRANSFERASE"/>
    <property type="match status" value="1"/>
</dbReference>
<dbReference type="EMBL" id="ABOU02000040">
    <property type="protein sequence ID" value="EDY32395.1"/>
    <property type="molecule type" value="Genomic_DNA"/>
</dbReference>
<keyword evidence="2" id="KW-0472">Membrane</keyword>
<keyword evidence="2" id="KW-0812">Transmembrane</keyword>
<proteinExistence type="inferred from homology"/>
<dbReference type="HOGENOM" id="CLU_024920_1_4_9"/>
<name>B5CQT6_9FIRM</name>
<dbReference type="Proteomes" id="UP000003254">
    <property type="component" value="Unassembled WGS sequence"/>
</dbReference>
<dbReference type="GO" id="GO:0016780">
    <property type="term" value="F:phosphotransferase activity, for other substituted phosphate groups"/>
    <property type="evidence" value="ECO:0007669"/>
    <property type="project" value="TreeGrafter"/>
</dbReference>
<keyword evidence="2" id="KW-1133">Transmembrane helix</keyword>
<reference evidence="4 5" key="1">
    <citation type="submission" date="2008-08" db="EMBL/GenBank/DDBJ databases">
        <title>Draft genome sequence of Ruminococcus lactaris ATCC 29176.</title>
        <authorList>
            <person name="Sudarsanam P."/>
            <person name="Ley R."/>
            <person name="Guruge J."/>
            <person name="Turnbaugh P.J."/>
            <person name="Mahowald M."/>
            <person name="Liep D."/>
            <person name="Gordon J."/>
        </authorList>
    </citation>
    <scope>NUCLEOTIDE SEQUENCE [LARGE SCALE GENOMIC DNA]</scope>
    <source>
        <strain evidence="4 5">ATCC 29176</strain>
    </source>
</reference>
<dbReference type="Pfam" id="PF02397">
    <property type="entry name" value="Bac_transf"/>
    <property type="match status" value="1"/>
</dbReference>
<evidence type="ECO:0000256" key="1">
    <source>
        <dbReference type="ARBA" id="ARBA00006464"/>
    </source>
</evidence>
<feature type="transmembrane region" description="Helical" evidence="2">
    <location>
        <begin position="26"/>
        <end position="47"/>
    </location>
</feature>
<dbReference type="InterPro" id="IPR003362">
    <property type="entry name" value="Bact_transf"/>
</dbReference>
<evidence type="ECO:0000313" key="5">
    <source>
        <dbReference type="Proteomes" id="UP000003254"/>
    </source>
</evidence>
<keyword evidence="4" id="KW-0328">Glycosyltransferase</keyword>
<sequence>MDKKKRELIPHKPGIYEKYIKRPQDFILSVIAIIVLSPVLVLIAVLVRIKLGSPVLFKQQRPGLNGKIFNMYKFRTMTDKRDEAGNLLPDEERLTNFGKKLRSTSLDELPELFCIAKGELAICGPRPLLVSYLPLYNEQQSRRHEVRPGLTGYAQVHGRNSVTWEEKFDMDVYYVDHISFLMDWKIIFQTVMTVLKRDGISSETAATMEMFTGTAENVDSSKKKSNR</sequence>
<dbReference type="RefSeq" id="WP_005608854.1">
    <property type="nucleotide sequence ID" value="NZ_CP102292.1"/>
</dbReference>
<comment type="similarity">
    <text evidence="1">Belongs to the bacterial sugar transferase family.</text>
</comment>
<dbReference type="GeneID" id="77333359"/>
<dbReference type="PANTHER" id="PTHR30576:SF8">
    <property type="entry name" value="UNDECAPRENYL-PHOSPHATE GALACTOSE PHOSPHOTRANSFERASE"/>
    <property type="match status" value="1"/>
</dbReference>
<dbReference type="GO" id="GO:0016757">
    <property type="term" value="F:glycosyltransferase activity"/>
    <property type="evidence" value="ECO:0007669"/>
    <property type="project" value="UniProtKB-KW"/>
</dbReference>
<gene>
    <name evidence="4" type="ORF">RUMLAC_01833</name>
</gene>
<reference evidence="4 5" key="2">
    <citation type="submission" date="2008-08" db="EMBL/GenBank/DDBJ databases">
        <authorList>
            <person name="Fulton L."/>
            <person name="Clifton S."/>
            <person name="Fulton B."/>
            <person name="Xu J."/>
            <person name="Minx P."/>
            <person name="Pepin K.H."/>
            <person name="Johnson M."/>
            <person name="Bhonagiri V."/>
            <person name="Nash W.E."/>
            <person name="Mardis E.R."/>
            <person name="Wilson R.K."/>
        </authorList>
    </citation>
    <scope>NUCLEOTIDE SEQUENCE [LARGE SCALE GENOMIC DNA]</scope>
    <source>
        <strain evidence="4 5">ATCC 29176</strain>
    </source>
</reference>
<evidence type="ECO:0000313" key="4">
    <source>
        <dbReference type="EMBL" id="EDY32395.1"/>
    </source>
</evidence>
<dbReference type="eggNOG" id="COG2148">
    <property type="taxonomic scope" value="Bacteria"/>
</dbReference>
<accession>B5CQT6</accession>
<feature type="domain" description="Bacterial sugar transferase" evidence="3">
    <location>
        <begin position="21"/>
        <end position="196"/>
    </location>
</feature>
<comment type="caution">
    <text evidence="4">The sequence shown here is derived from an EMBL/GenBank/DDBJ whole genome shotgun (WGS) entry which is preliminary data.</text>
</comment>
<keyword evidence="4" id="KW-0808">Transferase</keyword>
<protein>
    <submittedName>
        <fullName evidence="4">Bacterial sugar transferase</fullName>
        <ecNumber evidence="4">2.4.1.-</ecNumber>
    </submittedName>
</protein>
<evidence type="ECO:0000256" key="2">
    <source>
        <dbReference type="SAM" id="Phobius"/>
    </source>
</evidence>
<dbReference type="AlphaFoldDB" id="B5CQT6"/>
<evidence type="ECO:0000259" key="3">
    <source>
        <dbReference type="Pfam" id="PF02397"/>
    </source>
</evidence>
<keyword evidence="5" id="KW-1185">Reference proteome</keyword>
<dbReference type="EC" id="2.4.1.-" evidence="4"/>
<organism evidence="4 5">
    <name type="scientific">[Ruminococcus] lactaris ATCC 29176</name>
    <dbReference type="NCBI Taxonomy" id="471875"/>
    <lineage>
        <taxon>Bacteria</taxon>
        <taxon>Bacillati</taxon>
        <taxon>Bacillota</taxon>
        <taxon>Clostridia</taxon>
        <taxon>Lachnospirales</taxon>
        <taxon>Lachnospiraceae</taxon>
        <taxon>Mediterraneibacter</taxon>
    </lineage>
</organism>